<dbReference type="STRING" id="369401.SAMN05428642_101928"/>
<name>A0A1K2IDQ2_9FLAO</name>
<feature type="domain" description="SCP" evidence="2">
    <location>
        <begin position="46"/>
        <end position="158"/>
    </location>
</feature>
<proteinExistence type="predicted"/>
<dbReference type="Proteomes" id="UP000182544">
    <property type="component" value="Unassembled WGS sequence"/>
</dbReference>
<dbReference type="Gene3D" id="3.40.33.10">
    <property type="entry name" value="CAP"/>
    <property type="match status" value="1"/>
</dbReference>
<keyword evidence="4" id="KW-1185">Reference proteome</keyword>
<dbReference type="EMBL" id="FPKV01000001">
    <property type="protein sequence ID" value="SFZ90424.1"/>
    <property type="molecule type" value="Genomic_DNA"/>
</dbReference>
<organism evidence="3 4">
    <name type="scientific">Flaviramulus basaltis</name>
    <dbReference type="NCBI Taxonomy" id="369401"/>
    <lineage>
        <taxon>Bacteria</taxon>
        <taxon>Pseudomonadati</taxon>
        <taxon>Bacteroidota</taxon>
        <taxon>Flavobacteriia</taxon>
        <taxon>Flavobacteriales</taxon>
        <taxon>Flavobacteriaceae</taxon>
        <taxon>Flaviramulus</taxon>
    </lineage>
</organism>
<dbReference type="Pfam" id="PF00188">
    <property type="entry name" value="CAP"/>
    <property type="match status" value="1"/>
</dbReference>
<protein>
    <submittedName>
        <fullName evidence="3">Cysteine-rich secretory protein family protein</fullName>
    </submittedName>
</protein>
<evidence type="ECO:0000256" key="1">
    <source>
        <dbReference type="SAM" id="SignalP"/>
    </source>
</evidence>
<gene>
    <name evidence="3" type="ORF">SAMN05428642_101928</name>
</gene>
<dbReference type="CDD" id="cd05379">
    <property type="entry name" value="CAP_bacterial"/>
    <property type="match status" value="1"/>
</dbReference>
<dbReference type="InterPro" id="IPR014044">
    <property type="entry name" value="CAP_dom"/>
</dbReference>
<dbReference type="RefSeq" id="WP_072400557.1">
    <property type="nucleotide sequence ID" value="NZ_FPKV01000001.1"/>
</dbReference>
<evidence type="ECO:0000313" key="4">
    <source>
        <dbReference type="Proteomes" id="UP000182544"/>
    </source>
</evidence>
<dbReference type="InterPro" id="IPR035940">
    <property type="entry name" value="CAP_sf"/>
</dbReference>
<dbReference type="PROSITE" id="PS51257">
    <property type="entry name" value="PROKAR_LIPOPROTEIN"/>
    <property type="match status" value="1"/>
</dbReference>
<dbReference type="PANTHER" id="PTHR31157:SF1">
    <property type="entry name" value="SCP DOMAIN-CONTAINING PROTEIN"/>
    <property type="match status" value="1"/>
</dbReference>
<dbReference type="SUPFAM" id="SSF55797">
    <property type="entry name" value="PR-1-like"/>
    <property type="match status" value="1"/>
</dbReference>
<reference evidence="3 4" key="1">
    <citation type="submission" date="2016-10" db="EMBL/GenBank/DDBJ databases">
        <authorList>
            <person name="de Groot N.N."/>
        </authorList>
    </citation>
    <scope>NUCLEOTIDE SEQUENCE [LARGE SCALE GENOMIC DNA]</scope>
    <source>
        <strain evidence="3 4">DSM 18180</strain>
    </source>
</reference>
<evidence type="ECO:0000313" key="3">
    <source>
        <dbReference type="EMBL" id="SFZ90424.1"/>
    </source>
</evidence>
<sequence length="161" mass="18546">MKTFYFRKPFVILFLTVLLSTISCSKDESVEDIEKQESLSITNEILELVNVHRASIGSPALSKSVLATQLAEEHTLYMIEQNKMSHDNFDLRGRRLIDEEKAIKVGENVAFKYKTAEEVMEAWLNSPVHLKNIEADFAFIGISAIKNDDDLFYYTQLFFKK</sequence>
<dbReference type="PANTHER" id="PTHR31157">
    <property type="entry name" value="SCP DOMAIN-CONTAINING PROTEIN"/>
    <property type="match status" value="1"/>
</dbReference>
<dbReference type="OrthoDB" id="982527at2"/>
<feature type="chain" id="PRO_5012634231" evidence="1">
    <location>
        <begin position="26"/>
        <end position="161"/>
    </location>
</feature>
<dbReference type="AlphaFoldDB" id="A0A1K2IDQ2"/>
<keyword evidence="1" id="KW-0732">Signal</keyword>
<feature type="signal peptide" evidence="1">
    <location>
        <begin position="1"/>
        <end position="25"/>
    </location>
</feature>
<evidence type="ECO:0000259" key="2">
    <source>
        <dbReference type="Pfam" id="PF00188"/>
    </source>
</evidence>
<accession>A0A1K2IDQ2</accession>